<reference evidence="10" key="2">
    <citation type="submission" date="2004-02" db="EMBL/GenBank/DDBJ databases">
        <authorList>
            <consortium name="Genoscope"/>
            <consortium name="Whitehead Institute Centre for Genome Research"/>
        </authorList>
    </citation>
    <scope>NUCLEOTIDE SEQUENCE</scope>
</reference>
<evidence type="ECO:0000256" key="6">
    <source>
        <dbReference type="ARBA" id="ARBA00023157"/>
    </source>
</evidence>
<proteinExistence type="predicted"/>
<keyword evidence="2 9" id="KW-0812">Transmembrane</keyword>
<dbReference type="InterPro" id="IPR036055">
    <property type="entry name" value="LDL_receptor-like_sf"/>
</dbReference>
<feature type="disulfide bond" evidence="7">
    <location>
        <begin position="110"/>
        <end position="122"/>
    </location>
</feature>
<dbReference type="SMART" id="SM00192">
    <property type="entry name" value="LDLa"/>
    <property type="match status" value="3"/>
</dbReference>
<evidence type="ECO:0000313" key="10">
    <source>
        <dbReference type="EMBL" id="CAG05746.1"/>
    </source>
</evidence>
<gene>
    <name evidence="10" type="ORF">GSTENG00025877001</name>
</gene>
<dbReference type="PANTHER" id="PTHR24270:SF17">
    <property type="entry name" value="LOW-DENSITY LIPOPROTEIN RECEPTOR-RELATED PROTEIN 10"/>
    <property type="match status" value="1"/>
</dbReference>
<feature type="compositionally biased region" description="Basic residues" evidence="8">
    <location>
        <begin position="419"/>
        <end position="432"/>
    </location>
</feature>
<feature type="compositionally biased region" description="Low complexity" evidence="8">
    <location>
        <begin position="669"/>
        <end position="685"/>
    </location>
</feature>
<dbReference type="OrthoDB" id="9990982at2759"/>
<comment type="caution">
    <text evidence="7">Lacks conserved residue(s) required for the propagation of feature annotation.</text>
</comment>
<feature type="compositionally biased region" description="Basic and acidic residues" evidence="8">
    <location>
        <begin position="178"/>
        <end position="189"/>
    </location>
</feature>
<evidence type="ECO:0000256" key="4">
    <source>
        <dbReference type="ARBA" id="ARBA00022989"/>
    </source>
</evidence>
<feature type="region of interest" description="Disordered" evidence="8">
    <location>
        <begin position="459"/>
        <end position="490"/>
    </location>
</feature>
<name>Q4S0T6_TETNG</name>
<dbReference type="EMBL" id="CAAE01014779">
    <property type="protein sequence ID" value="CAG05746.1"/>
    <property type="molecule type" value="Genomic_DNA"/>
</dbReference>
<feature type="disulfide bond" evidence="7">
    <location>
        <begin position="117"/>
        <end position="135"/>
    </location>
</feature>
<keyword evidence="6 7" id="KW-1015">Disulfide bond</keyword>
<dbReference type="InterPro" id="IPR002172">
    <property type="entry name" value="LDrepeatLR_classA_rpt"/>
</dbReference>
<accession>Q4S0T6</accession>
<protein>
    <submittedName>
        <fullName evidence="10">Chromosome undetermined SCAF14779, whole genome shotgun sequence</fullName>
    </submittedName>
</protein>
<dbReference type="PROSITE" id="PS50068">
    <property type="entry name" value="LDLRA_2"/>
    <property type="match status" value="3"/>
</dbReference>
<evidence type="ECO:0000256" key="1">
    <source>
        <dbReference type="ARBA" id="ARBA00004167"/>
    </source>
</evidence>
<dbReference type="InterPro" id="IPR050685">
    <property type="entry name" value="LDLR"/>
</dbReference>
<evidence type="ECO:0000256" key="7">
    <source>
        <dbReference type="PROSITE-ProRule" id="PRU00124"/>
    </source>
</evidence>
<dbReference type="KEGG" id="tng:GSTEN00025877G001"/>
<dbReference type="PRINTS" id="PR00261">
    <property type="entry name" value="LDLRECEPTOR"/>
</dbReference>
<dbReference type="Gene3D" id="4.10.400.10">
    <property type="entry name" value="Low-density Lipoprotein Receptor"/>
    <property type="match status" value="3"/>
</dbReference>
<evidence type="ECO:0000256" key="9">
    <source>
        <dbReference type="SAM" id="Phobius"/>
    </source>
</evidence>
<feature type="region of interest" description="Disordered" evidence="8">
    <location>
        <begin position="591"/>
        <end position="685"/>
    </location>
</feature>
<feature type="non-terminal residue" evidence="10">
    <location>
        <position position="1"/>
    </location>
</feature>
<evidence type="ECO:0000256" key="3">
    <source>
        <dbReference type="ARBA" id="ARBA00022737"/>
    </source>
</evidence>
<dbReference type="AlphaFoldDB" id="Q4S0T6"/>
<reference evidence="10" key="1">
    <citation type="journal article" date="2004" name="Nature">
        <title>Genome duplication in the teleost fish Tetraodon nigroviridis reveals the early vertebrate proto-karyotype.</title>
        <authorList>
            <person name="Jaillon O."/>
            <person name="Aury J.-M."/>
            <person name="Brunet F."/>
            <person name="Petit J.-L."/>
            <person name="Stange-Thomann N."/>
            <person name="Mauceli E."/>
            <person name="Bouneau L."/>
            <person name="Fischer C."/>
            <person name="Ozouf-Costaz C."/>
            <person name="Bernot A."/>
            <person name="Nicaud S."/>
            <person name="Jaffe D."/>
            <person name="Fisher S."/>
            <person name="Lutfalla G."/>
            <person name="Dossat C."/>
            <person name="Segurens B."/>
            <person name="Dasilva C."/>
            <person name="Salanoubat M."/>
            <person name="Levy M."/>
            <person name="Boudet N."/>
            <person name="Castellano S."/>
            <person name="Anthouard V."/>
            <person name="Jubin C."/>
            <person name="Castelli V."/>
            <person name="Katinka M."/>
            <person name="Vacherie B."/>
            <person name="Biemont C."/>
            <person name="Skalli Z."/>
            <person name="Cattolico L."/>
            <person name="Poulain J."/>
            <person name="De Berardinis V."/>
            <person name="Cruaud C."/>
            <person name="Duprat S."/>
            <person name="Brottier P."/>
            <person name="Coutanceau J.-P."/>
            <person name="Gouzy J."/>
            <person name="Parra G."/>
            <person name="Lardier G."/>
            <person name="Chapple C."/>
            <person name="McKernan K.J."/>
            <person name="McEwan P."/>
            <person name="Bosak S."/>
            <person name="Kellis M."/>
            <person name="Volff J.-N."/>
            <person name="Guigo R."/>
            <person name="Zody M.C."/>
            <person name="Mesirov J."/>
            <person name="Lindblad-Toh K."/>
            <person name="Birren B."/>
            <person name="Nusbaum C."/>
            <person name="Kahn D."/>
            <person name="Robinson-Rechavi M."/>
            <person name="Laudet V."/>
            <person name="Schachter V."/>
            <person name="Quetier F."/>
            <person name="Saurin W."/>
            <person name="Scarpelli C."/>
            <person name="Wincker P."/>
            <person name="Lander E.S."/>
            <person name="Weissenbach J."/>
            <person name="Roest Crollius H."/>
        </authorList>
    </citation>
    <scope>NUCLEOTIDE SEQUENCE [LARGE SCALE GENOMIC DNA]</scope>
</reference>
<sequence length="771" mass="81507">WIIKGSEGEPVVLSFSQFSARCRKEWVSIRSSDGGEPVLLCGSKLPKPMEFPGGNITVTHHFLPHLFPVSSFLLSYARGVFLLRSAQTGVKILCLRCCSFRFVVPDTGECPLTSFECLGGRCLPLSWRCNGRVECLDEGTALGTDEQGCGAEEEPTESTANTSTQKETADSDGEAEGPTEKEKVEKENGADEVAPATPAPFQWPCGGLLQTFYGTFSPPALRGPALFCVWTLDPQDSRPLRLDLQQLVLGPGDKLTVYSRGNGKGDVLKTITSSSNYKSVQVESTTGLLSLAYETLPGSEGNGFNATFHVGAYCPPWEGRCGGAAGGCYTQEQMCDGKYDCPETGRDEKGCKGCGVDQFVCGPTGQRMSTGAHYGGRPVCYPAKERCNYQLYCSDGSDERDCTVCQPGTFHCDSDRSAHVHARGLPRRRRSSGRPPPSASSSSCLQVRVRELALRRTGGLQGRHGRAQLHRHPAAQGHHRGNRGQPGVRAAAGHRHGLHLQTLLAAHPGIQFVCSNQPPGGGADPAAGPALLWSADCSGHHPASGGFPHRKPQRGEQKGPVMAFFCCCCILETVVHASCCSPDIVSVLERNPPAPPSGPHQLPAPPPPAPLRPPRRAEDEALGPDAQGLLPAQPAAQRRAAAVGGRPLGSAGVPRRPDRLVLGGGGAEPAGAPQAQHAGPAAAAGRGEVFPAATSSAPTRHLHASATLRPPCSTGGHAPCGGPLQRLHPGFHLPHAGLEHLPLPGLPVFLLHQFHGPLCLPVLLLLLLLLL</sequence>
<evidence type="ECO:0000256" key="2">
    <source>
        <dbReference type="ARBA" id="ARBA00022692"/>
    </source>
</evidence>
<feature type="region of interest" description="Disordered" evidence="8">
    <location>
        <begin position="144"/>
        <end position="197"/>
    </location>
</feature>
<keyword evidence="4 9" id="KW-1133">Transmembrane helix</keyword>
<dbReference type="SUPFAM" id="SSF57424">
    <property type="entry name" value="LDL receptor-like module"/>
    <property type="match status" value="1"/>
</dbReference>
<dbReference type="Pfam" id="PF00057">
    <property type="entry name" value="Ldl_recept_a"/>
    <property type="match status" value="1"/>
</dbReference>
<keyword evidence="3" id="KW-0677">Repeat</keyword>
<feature type="disulfide bond" evidence="7">
    <location>
        <begin position="387"/>
        <end position="402"/>
    </location>
</feature>
<dbReference type="SUPFAM" id="SSF49854">
    <property type="entry name" value="Spermadhesin, CUB domain"/>
    <property type="match status" value="2"/>
</dbReference>
<organism evidence="10">
    <name type="scientific">Tetraodon nigroviridis</name>
    <name type="common">Spotted green pufferfish</name>
    <name type="synonym">Chelonodon nigroviridis</name>
    <dbReference type="NCBI Taxonomy" id="99883"/>
    <lineage>
        <taxon>Eukaryota</taxon>
        <taxon>Metazoa</taxon>
        <taxon>Chordata</taxon>
        <taxon>Craniata</taxon>
        <taxon>Vertebrata</taxon>
        <taxon>Euteleostomi</taxon>
        <taxon>Actinopterygii</taxon>
        <taxon>Neopterygii</taxon>
        <taxon>Teleostei</taxon>
        <taxon>Neoteleostei</taxon>
        <taxon>Acanthomorphata</taxon>
        <taxon>Eupercaria</taxon>
        <taxon>Tetraodontiformes</taxon>
        <taxon>Tetradontoidea</taxon>
        <taxon>Tetraodontidae</taxon>
        <taxon>Tetraodon</taxon>
    </lineage>
</organism>
<dbReference type="InterPro" id="IPR035914">
    <property type="entry name" value="Sperma_CUB_dom_sf"/>
</dbReference>
<keyword evidence="5 9" id="KW-0472">Membrane</keyword>
<dbReference type="GO" id="GO:0005041">
    <property type="term" value="F:low-density lipoprotein particle receptor activity"/>
    <property type="evidence" value="ECO:0007669"/>
    <property type="project" value="TreeGrafter"/>
</dbReference>
<feature type="compositionally biased region" description="Basic residues" evidence="8">
    <location>
        <begin position="463"/>
        <end position="482"/>
    </location>
</feature>
<feature type="transmembrane region" description="Helical" evidence="9">
    <location>
        <begin position="749"/>
        <end position="770"/>
    </location>
</feature>
<dbReference type="CDD" id="cd00112">
    <property type="entry name" value="LDLa"/>
    <property type="match status" value="2"/>
</dbReference>
<feature type="compositionally biased region" description="Low complexity" evidence="8">
    <location>
        <begin position="626"/>
        <end position="642"/>
    </location>
</feature>
<dbReference type="PANTHER" id="PTHR24270">
    <property type="entry name" value="LOW-DENSITY LIPOPROTEIN RECEPTOR-RELATED"/>
    <property type="match status" value="1"/>
</dbReference>
<feature type="compositionally biased region" description="Pro residues" evidence="8">
    <location>
        <begin position="592"/>
        <end position="612"/>
    </location>
</feature>
<evidence type="ECO:0000256" key="8">
    <source>
        <dbReference type="SAM" id="MobiDB-lite"/>
    </source>
</evidence>
<feature type="compositionally biased region" description="Polar residues" evidence="8">
    <location>
        <begin position="157"/>
        <end position="166"/>
    </location>
</feature>
<evidence type="ECO:0000256" key="5">
    <source>
        <dbReference type="ARBA" id="ARBA00023136"/>
    </source>
</evidence>
<comment type="subcellular location">
    <subcellularLocation>
        <location evidence="1">Membrane</location>
        <topology evidence="1">Single-pass membrane protein</topology>
    </subcellularLocation>
</comment>
<dbReference type="GO" id="GO:0005886">
    <property type="term" value="C:plasma membrane"/>
    <property type="evidence" value="ECO:0007669"/>
    <property type="project" value="TreeGrafter"/>
</dbReference>
<dbReference type="Gene3D" id="2.60.120.290">
    <property type="entry name" value="Spermadhesin, CUB domain"/>
    <property type="match status" value="1"/>
</dbReference>
<feature type="region of interest" description="Disordered" evidence="8">
    <location>
        <begin position="416"/>
        <end position="445"/>
    </location>
</feature>